<dbReference type="AlphaFoldDB" id="A0A974E3X5"/>
<evidence type="ECO:0000256" key="1">
    <source>
        <dbReference type="SAM" id="MobiDB-lite"/>
    </source>
</evidence>
<sequence>MSGLSAGPLSASRYPSKNTGSYSLITAGDLHSLYRGKYHRNQHPTPTCLSPSAKRWAHGQVGWAGV</sequence>
<evidence type="ECO:0000313" key="2">
    <source>
        <dbReference type="EMBL" id="OCU02848.1"/>
    </source>
</evidence>
<proteinExistence type="predicted"/>
<reference evidence="3" key="1">
    <citation type="journal article" date="2016" name="Nature">
        <title>Genome evolution in the allotetraploid frog Xenopus laevis.</title>
        <authorList>
            <person name="Session A.M."/>
            <person name="Uno Y."/>
            <person name="Kwon T."/>
            <person name="Chapman J.A."/>
            <person name="Toyoda A."/>
            <person name="Takahashi S."/>
            <person name="Fukui A."/>
            <person name="Hikosaka A."/>
            <person name="Suzuki A."/>
            <person name="Kondo M."/>
            <person name="van Heeringen S.J."/>
            <person name="Quigley I."/>
            <person name="Heinz S."/>
            <person name="Ogino H."/>
            <person name="Ochi H."/>
            <person name="Hellsten U."/>
            <person name="Lyons J.B."/>
            <person name="Simakov O."/>
            <person name="Putnam N."/>
            <person name="Stites J."/>
            <person name="Kuroki Y."/>
            <person name="Tanaka T."/>
            <person name="Michiue T."/>
            <person name="Watanabe M."/>
            <person name="Bogdanovic O."/>
            <person name="Lister R."/>
            <person name="Georgiou G."/>
            <person name="Paranjpe S.S."/>
            <person name="van Kruijsbergen I."/>
            <person name="Shu S."/>
            <person name="Carlson J."/>
            <person name="Kinoshita T."/>
            <person name="Ohta Y."/>
            <person name="Mawaribuchi S."/>
            <person name="Jenkins J."/>
            <person name="Grimwood J."/>
            <person name="Schmutz J."/>
            <person name="Mitros T."/>
            <person name="Mozaffari S.V."/>
            <person name="Suzuki Y."/>
            <person name="Haramoto Y."/>
            <person name="Yamamoto T.S."/>
            <person name="Takagi C."/>
            <person name="Heald R."/>
            <person name="Miller K."/>
            <person name="Haudenschild C."/>
            <person name="Kitzman J."/>
            <person name="Nakayama T."/>
            <person name="Izutsu Y."/>
            <person name="Robert J."/>
            <person name="Fortriede J."/>
            <person name="Burns K."/>
            <person name="Lotay V."/>
            <person name="Karimi K."/>
            <person name="Yasuoka Y."/>
            <person name="Dichmann D.S."/>
            <person name="Flajnik M.F."/>
            <person name="Houston D.W."/>
            <person name="Shendure J."/>
            <person name="DuPasquier L."/>
            <person name="Vize P.D."/>
            <person name="Zorn A.M."/>
            <person name="Ito M."/>
            <person name="Marcotte E.M."/>
            <person name="Wallingford J.B."/>
            <person name="Ito Y."/>
            <person name="Asashima M."/>
            <person name="Ueno N."/>
            <person name="Matsuda Y."/>
            <person name="Veenstra G.J."/>
            <person name="Fujiyama A."/>
            <person name="Harland R.M."/>
            <person name="Taira M."/>
            <person name="Rokhsar D.S."/>
        </authorList>
    </citation>
    <scope>NUCLEOTIDE SEQUENCE [LARGE SCALE GENOMIC DNA]</scope>
    <source>
        <strain evidence="3">J</strain>
    </source>
</reference>
<feature type="region of interest" description="Disordered" evidence="1">
    <location>
        <begin position="1"/>
        <end position="22"/>
    </location>
</feature>
<evidence type="ECO:0000313" key="3">
    <source>
        <dbReference type="Proteomes" id="UP000694892"/>
    </source>
</evidence>
<feature type="compositionally biased region" description="Polar residues" evidence="1">
    <location>
        <begin position="13"/>
        <end position="22"/>
    </location>
</feature>
<organism evidence="2 3">
    <name type="scientific">Xenopus laevis</name>
    <name type="common">African clawed frog</name>
    <dbReference type="NCBI Taxonomy" id="8355"/>
    <lineage>
        <taxon>Eukaryota</taxon>
        <taxon>Metazoa</taxon>
        <taxon>Chordata</taxon>
        <taxon>Craniata</taxon>
        <taxon>Vertebrata</taxon>
        <taxon>Euteleostomi</taxon>
        <taxon>Amphibia</taxon>
        <taxon>Batrachia</taxon>
        <taxon>Anura</taxon>
        <taxon>Pipoidea</taxon>
        <taxon>Pipidae</taxon>
        <taxon>Xenopodinae</taxon>
        <taxon>Xenopus</taxon>
        <taxon>Xenopus</taxon>
    </lineage>
</organism>
<dbReference type="EMBL" id="CM004466">
    <property type="protein sequence ID" value="OCU02848.1"/>
    <property type="molecule type" value="Genomic_DNA"/>
</dbReference>
<protein>
    <submittedName>
        <fullName evidence="2">Uncharacterized protein</fullName>
    </submittedName>
</protein>
<name>A0A974E3X5_XENLA</name>
<gene>
    <name evidence="2" type="ORF">XELAEV_18008621mg</name>
</gene>
<dbReference type="Proteomes" id="UP000694892">
    <property type="component" value="Chromosome 1L"/>
</dbReference>
<accession>A0A974E3X5</accession>